<dbReference type="InterPro" id="IPR001300">
    <property type="entry name" value="Peptidase_C2_calpain_cat"/>
</dbReference>
<dbReference type="InterPro" id="IPR010666">
    <property type="entry name" value="Znf_GRF"/>
</dbReference>
<dbReference type="Gene3D" id="3.90.70.10">
    <property type="entry name" value="Cysteine proteinases"/>
    <property type="match status" value="1"/>
</dbReference>
<proteinExistence type="inferred from homology"/>
<dbReference type="OrthoDB" id="424753at2759"/>
<protein>
    <submittedName>
        <fullName evidence="10">Uncharacterized protein</fullName>
    </submittedName>
</protein>
<keyword evidence="3 7" id="KW-0863">Zinc-finger</keyword>
<feature type="active site" evidence="6">
    <location>
        <position position="390"/>
    </location>
</feature>
<dbReference type="GO" id="GO:0004198">
    <property type="term" value="F:calcium-dependent cysteine-type endopeptidase activity"/>
    <property type="evidence" value="ECO:0007669"/>
    <property type="project" value="InterPro"/>
</dbReference>
<evidence type="ECO:0000256" key="6">
    <source>
        <dbReference type="PROSITE-ProRule" id="PRU00239"/>
    </source>
</evidence>
<keyword evidence="2" id="KW-0479">Metal-binding</keyword>
<dbReference type="Gene3D" id="6.10.250.1630">
    <property type="match status" value="1"/>
</dbReference>
<dbReference type="EMBL" id="QEAP01000534">
    <property type="protein sequence ID" value="TPX64652.1"/>
    <property type="molecule type" value="Genomic_DNA"/>
</dbReference>
<dbReference type="PRINTS" id="PR00704">
    <property type="entry name" value="CALPAIN"/>
</dbReference>
<evidence type="ECO:0000259" key="8">
    <source>
        <dbReference type="PROSITE" id="PS50203"/>
    </source>
</evidence>
<dbReference type="PANTHER" id="PTHR10183:SF382">
    <property type="entry name" value="CALPAIN-15"/>
    <property type="match status" value="1"/>
</dbReference>
<evidence type="ECO:0000256" key="1">
    <source>
        <dbReference type="ARBA" id="ARBA00007623"/>
    </source>
</evidence>
<evidence type="ECO:0000256" key="5">
    <source>
        <dbReference type="PIRSR" id="PIRSR622684-1"/>
    </source>
</evidence>
<dbReference type="SUPFAM" id="SSF54001">
    <property type="entry name" value="Cysteine proteinases"/>
    <property type="match status" value="1"/>
</dbReference>
<dbReference type="STRING" id="246404.A0A507ELH2"/>
<keyword evidence="4" id="KW-0862">Zinc</keyword>
<feature type="active site" evidence="5 6">
    <location>
        <position position="214"/>
    </location>
</feature>
<dbReference type="Pfam" id="PF06839">
    <property type="entry name" value="Zn_ribbon_GRF"/>
    <property type="match status" value="1"/>
</dbReference>
<keyword evidence="6" id="KW-0645">Protease</keyword>
<dbReference type="PROSITE" id="PS51999">
    <property type="entry name" value="ZF_GRF"/>
    <property type="match status" value="1"/>
</dbReference>
<feature type="active site" evidence="5 6">
    <location>
        <position position="450"/>
    </location>
</feature>
<dbReference type="InterPro" id="IPR022684">
    <property type="entry name" value="Calpain_cysteine_protease"/>
</dbReference>
<dbReference type="GO" id="GO:0006508">
    <property type="term" value="P:proteolysis"/>
    <property type="evidence" value="ECO:0007669"/>
    <property type="project" value="UniProtKB-KW"/>
</dbReference>
<keyword evidence="11" id="KW-1185">Reference proteome</keyword>
<dbReference type="InterPro" id="IPR000169">
    <property type="entry name" value="Pept_cys_AS"/>
</dbReference>
<name>A0A507ELH2_9FUNG</name>
<dbReference type="GO" id="GO:0008270">
    <property type="term" value="F:zinc ion binding"/>
    <property type="evidence" value="ECO:0007669"/>
    <property type="project" value="UniProtKB-KW"/>
</dbReference>
<dbReference type="Pfam" id="PF00648">
    <property type="entry name" value="Peptidase_C2"/>
    <property type="match status" value="1"/>
</dbReference>
<organism evidence="10 11">
    <name type="scientific">Chytriomyces confervae</name>
    <dbReference type="NCBI Taxonomy" id="246404"/>
    <lineage>
        <taxon>Eukaryota</taxon>
        <taxon>Fungi</taxon>
        <taxon>Fungi incertae sedis</taxon>
        <taxon>Chytridiomycota</taxon>
        <taxon>Chytridiomycota incertae sedis</taxon>
        <taxon>Chytridiomycetes</taxon>
        <taxon>Chytridiales</taxon>
        <taxon>Chytriomycetaceae</taxon>
        <taxon>Chytriomyces</taxon>
    </lineage>
</organism>
<dbReference type="CDD" id="cd00044">
    <property type="entry name" value="CysPc"/>
    <property type="match status" value="1"/>
</dbReference>
<comment type="caution">
    <text evidence="10">The sequence shown here is derived from an EMBL/GenBank/DDBJ whole genome shotgun (WGS) entry which is preliminary data.</text>
</comment>
<dbReference type="Proteomes" id="UP000320333">
    <property type="component" value="Unassembled WGS sequence"/>
</dbReference>
<dbReference type="SMART" id="SM00230">
    <property type="entry name" value="CysPc"/>
    <property type="match status" value="1"/>
</dbReference>
<dbReference type="InterPro" id="IPR038765">
    <property type="entry name" value="Papain-like_cys_pep_sf"/>
</dbReference>
<dbReference type="PROSITE" id="PS50203">
    <property type="entry name" value="CALPAIN_CAT"/>
    <property type="match status" value="1"/>
</dbReference>
<accession>A0A507ELH2</accession>
<feature type="domain" description="GRF-type" evidence="9">
    <location>
        <begin position="117"/>
        <end position="162"/>
    </location>
</feature>
<evidence type="ECO:0000256" key="4">
    <source>
        <dbReference type="ARBA" id="ARBA00022833"/>
    </source>
</evidence>
<reference evidence="10 11" key="1">
    <citation type="journal article" date="2019" name="Sci. Rep.">
        <title>Comparative genomics of chytrid fungi reveal insights into the obligate biotrophic and pathogenic lifestyle of Synchytrium endobioticum.</title>
        <authorList>
            <person name="van de Vossenberg B.T.L.H."/>
            <person name="Warris S."/>
            <person name="Nguyen H.D.T."/>
            <person name="van Gent-Pelzer M.P.E."/>
            <person name="Joly D.L."/>
            <person name="van de Geest H.C."/>
            <person name="Bonants P.J.M."/>
            <person name="Smith D.S."/>
            <person name="Levesque C.A."/>
            <person name="van der Lee T.A.J."/>
        </authorList>
    </citation>
    <scope>NUCLEOTIDE SEQUENCE [LARGE SCALE GENOMIC DNA]</scope>
    <source>
        <strain evidence="10 11">CBS 675.73</strain>
    </source>
</reference>
<dbReference type="PANTHER" id="PTHR10183">
    <property type="entry name" value="CALPAIN"/>
    <property type="match status" value="1"/>
</dbReference>
<dbReference type="AlphaFoldDB" id="A0A507ELH2"/>
<feature type="domain" description="Calpain catalytic" evidence="8">
    <location>
        <begin position="86"/>
        <end position="510"/>
    </location>
</feature>
<evidence type="ECO:0000313" key="10">
    <source>
        <dbReference type="EMBL" id="TPX64652.1"/>
    </source>
</evidence>
<evidence type="ECO:0000256" key="7">
    <source>
        <dbReference type="PROSITE-ProRule" id="PRU01343"/>
    </source>
</evidence>
<evidence type="ECO:0000259" key="9">
    <source>
        <dbReference type="PROSITE" id="PS51999"/>
    </source>
</evidence>
<sequence length="867" mass="96058">MDCPSHVDPSIWAQLPVEIQLELASEQVNAPVRPAAKPSLGFGVRALLLAQPPQRVTDSDCDWRFSSPAMSDLCKIPINECDPLTLWTDPDFKPDVSSIDGIKNASASQSKQSFPSCNCPTKPRSRLKIVSKENKNHGRHFFTCAAGMPPKGCSFFMWAPDDGAYALQHSAKDFAIEWKRLTPEDGYSLTHASTCGGSAVYSAMHVNQGSVGDCWLISAMAVLAEQPDLVERVLDPRQTESERCGFYNVRLFIDGKWRVYRVDNYFALQDPASVKKQKQIVNAFNAPIFQTRAMSHGPQLHFAKSTYKQLWVPVLEKAYAKAHSSYKSISGGQIAEALFDLTGFPTESIHFGASGFDSNEFWTRLMSFDSLGFLMGAACPISGNGLVGGHAYSILRVVEENCFEGEGLTIGREKTLFDYSFETNSKRKFNELDDFGVTEHGTLRLVKLRNPWGKVEWKGKFGVDSVEWSPSLRKRLQETCSPGADEGGTFWMSYHDFLQRFMQVDVCFTHKNHHILNIECVMPELESVTCQCIELLVPDPTWVSISLCQRTKRGKASENFYYTDLSLLILALHENAPPTIQDVRLFGQGRDSHFDLFLGEQRDDGGTSRYLVVAFSVERETALQEARLQNGRSGGGLNRVGSGGRGPDGLLKRIEFTVRLLSANAVGSCERDFPKEQLGFVWDAVERCICDMTLVGRKGACGTARMTLEEPLWNPFQLQESSSNIPKLPSPSSTEWKAENHVLRITQSFGIAVAHVTNTSPNIWIRMRLKMQAATKTYSTTMPLIWRVIPPLSRRIVGVAVCPSSEAICGHDVAGASEIEWDSIALDQSITKDVSCVCAYLGVAEGPVGGVCACMSGGLFWSFSLKD</sequence>
<evidence type="ECO:0000313" key="11">
    <source>
        <dbReference type="Proteomes" id="UP000320333"/>
    </source>
</evidence>
<keyword evidence="6" id="KW-0378">Hydrolase</keyword>
<dbReference type="PROSITE" id="PS00139">
    <property type="entry name" value="THIOL_PROTEASE_CYS"/>
    <property type="match status" value="1"/>
</dbReference>
<comment type="similarity">
    <text evidence="1">Belongs to the peptidase C2 family.</text>
</comment>
<gene>
    <name evidence="10" type="ORF">CcCBS67573_g08352</name>
</gene>
<keyword evidence="6" id="KW-0788">Thiol protease</keyword>
<evidence type="ECO:0000256" key="3">
    <source>
        <dbReference type="ARBA" id="ARBA00022771"/>
    </source>
</evidence>
<dbReference type="GO" id="GO:0005737">
    <property type="term" value="C:cytoplasm"/>
    <property type="evidence" value="ECO:0007669"/>
    <property type="project" value="TreeGrafter"/>
</dbReference>
<evidence type="ECO:0000256" key="2">
    <source>
        <dbReference type="ARBA" id="ARBA00022723"/>
    </source>
</evidence>